<accession>A0A8X7C6X1</accession>
<keyword evidence="3" id="KW-1185">Reference proteome</keyword>
<comment type="caution">
    <text evidence="2">The sequence shown here is derived from an EMBL/GenBank/DDBJ whole genome shotgun (WGS) entry which is preliminary data.</text>
</comment>
<evidence type="ECO:0000259" key="1">
    <source>
        <dbReference type="Pfam" id="PF18701"/>
    </source>
</evidence>
<feature type="domain" description="DUF5641" evidence="1">
    <location>
        <begin position="187"/>
        <end position="234"/>
    </location>
</feature>
<sequence>MYGHLLQPILLKLLPEDPVLDFNRKHLGKKEEDTFDVMKLLQLTKIEIECRESANVYFLCSRSPLAYKFETIRLMLDYGGMRRFITREISRQLKLPVVRKETFFVYAFGTINKRYRKTCNVVKVIIENRDEPSLNIEIVELETDPITATNMAIQLDEEDSDVTLFLWYEDPDGSEELIRSYRMTRVGKKWKLPQANLKLGQLEILKEPSKIPMERTLGRIEVLHPGSDGLVRIILFLKIQPIYNL</sequence>
<reference evidence="2" key="1">
    <citation type="submission" date="2020-08" db="EMBL/GenBank/DDBJ databases">
        <title>Multicomponent nature underlies the extraordinary mechanical properties of spider dragline silk.</title>
        <authorList>
            <person name="Kono N."/>
            <person name="Nakamura H."/>
            <person name="Mori M."/>
            <person name="Yoshida Y."/>
            <person name="Ohtoshi R."/>
            <person name="Malay A.D."/>
            <person name="Moran D.A.P."/>
            <person name="Tomita M."/>
            <person name="Numata K."/>
            <person name="Arakawa K."/>
        </authorList>
    </citation>
    <scope>NUCLEOTIDE SEQUENCE</scope>
</reference>
<evidence type="ECO:0000313" key="2">
    <source>
        <dbReference type="EMBL" id="GFY56163.1"/>
    </source>
</evidence>
<evidence type="ECO:0000313" key="3">
    <source>
        <dbReference type="Proteomes" id="UP000886998"/>
    </source>
</evidence>
<dbReference type="EMBL" id="BMAV01010791">
    <property type="protein sequence ID" value="GFY56163.1"/>
    <property type="molecule type" value="Genomic_DNA"/>
</dbReference>
<dbReference type="AlphaFoldDB" id="A0A8X7C6X1"/>
<dbReference type="InterPro" id="IPR040676">
    <property type="entry name" value="DUF5641"/>
</dbReference>
<dbReference type="Proteomes" id="UP000886998">
    <property type="component" value="Unassembled WGS sequence"/>
</dbReference>
<gene>
    <name evidence="2" type="primary">AVEN_73425_1</name>
    <name evidence="2" type="ORF">TNIN_71451</name>
</gene>
<name>A0A8X7C6X1_9ARAC</name>
<protein>
    <submittedName>
        <fullName evidence="2">DUF1758 domain-containing protein</fullName>
    </submittedName>
</protein>
<proteinExistence type="predicted"/>
<organism evidence="2 3">
    <name type="scientific">Trichonephila inaurata madagascariensis</name>
    <dbReference type="NCBI Taxonomy" id="2747483"/>
    <lineage>
        <taxon>Eukaryota</taxon>
        <taxon>Metazoa</taxon>
        <taxon>Ecdysozoa</taxon>
        <taxon>Arthropoda</taxon>
        <taxon>Chelicerata</taxon>
        <taxon>Arachnida</taxon>
        <taxon>Araneae</taxon>
        <taxon>Araneomorphae</taxon>
        <taxon>Entelegynae</taxon>
        <taxon>Araneoidea</taxon>
        <taxon>Nephilidae</taxon>
        <taxon>Trichonephila</taxon>
        <taxon>Trichonephila inaurata</taxon>
    </lineage>
</organism>
<dbReference type="Pfam" id="PF18701">
    <property type="entry name" value="DUF5641"/>
    <property type="match status" value="1"/>
</dbReference>